<reference evidence="1 2" key="1">
    <citation type="journal article" date="2009" name="Proc. Natl. Acad. Sci. U.S.A.">
        <title>The genomic basis of trophic strategy in marine bacteria.</title>
        <authorList>
            <person name="Lauro F.M."/>
            <person name="McDougald D."/>
            <person name="Thomas T."/>
            <person name="Williams T.J."/>
            <person name="Egan S."/>
            <person name="Rice S."/>
            <person name="DeMaere M.Z."/>
            <person name="Ting L."/>
            <person name="Ertan H."/>
            <person name="Johnson J."/>
            <person name="Ferriera S."/>
            <person name="Lapidus A."/>
            <person name="Anderson I."/>
            <person name="Kyrpides N."/>
            <person name="Munk A.C."/>
            <person name="Detter C."/>
            <person name="Han C.S."/>
            <person name="Brown M.V."/>
            <person name="Robb F.T."/>
            <person name="Kjelleberg S."/>
            <person name="Cavicchioli R."/>
        </authorList>
    </citation>
    <scope>NUCLEOTIDE SEQUENCE [LARGE SCALE GENOMIC DNA]</scope>
    <source>
        <strain evidence="2">DSM 13593 / LMG 18877 / RB2256</strain>
    </source>
</reference>
<protein>
    <submittedName>
        <fullName evidence="1">Uncharacterized protein</fullName>
    </submittedName>
</protein>
<dbReference type="HOGENOM" id="CLU_1414362_0_0_5"/>
<evidence type="ECO:0000313" key="1">
    <source>
        <dbReference type="EMBL" id="ABF54293.1"/>
    </source>
</evidence>
<proteinExistence type="predicted"/>
<keyword evidence="2" id="KW-1185">Reference proteome</keyword>
<organism evidence="1 2">
    <name type="scientific">Sphingopyxis alaskensis (strain DSM 13593 / LMG 18877 / RB2256)</name>
    <name type="common">Sphingomonas alaskensis</name>
    <dbReference type="NCBI Taxonomy" id="317655"/>
    <lineage>
        <taxon>Bacteria</taxon>
        <taxon>Pseudomonadati</taxon>
        <taxon>Pseudomonadota</taxon>
        <taxon>Alphaproteobacteria</taxon>
        <taxon>Sphingomonadales</taxon>
        <taxon>Sphingomonadaceae</taxon>
        <taxon>Sphingopyxis</taxon>
    </lineage>
</organism>
<dbReference type="EMBL" id="CP000356">
    <property type="protein sequence ID" value="ABF54293.1"/>
    <property type="molecule type" value="Genomic_DNA"/>
</dbReference>
<dbReference type="KEGG" id="sal:Sala_2587"/>
<dbReference type="STRING" id="317655.Sala_2587"/>
<dbReference type="Proteomes" id="UP000006578">
    <property type="component" value="Chromosome"/>
</dbReference>
<evidence type="ECO:0000313" key="2">
    <source>
        <dbReference type="Proteomes" id="UP000006578"/>
    </source>
</evidence>
<sequence length="192" mass="20690">MVPASHLREKGTRKTVPASLAARATPWARAPAPTATLWHKRFVIANALECMEGRVMAFCLKRDGLSHRIAPSRRFATLLVAIPFAGVLVGCSGPERAENSEATTNTNVSVQMPPAIVASHTYRCVGGDVLYVDFLADETSIIVRRAPSGPSLRLTAPAQGLAYVGERMNLTLDGKDIKLDEPKKPSQACKRA</sequence>
<name>Q1GPX9_SPHAL</name>
<dbReference type="AlphaFoldDB" id="Q1GPX9"/>
<accession>Q1GPX9</accession>
<gene>
    <name evidence="1" type="ordered locus">Sala_2587</name>
</gene>